<name>A0A948RVU1_UNCEI</name>
<dbReference type="GO" id="GO:0005524">
    <property type="term" value="F:ATP binding"/>
    <property type="evidence" value="ECO:0007669"/>
    <property type="project" value="UniProtKB-KW"/>
</dbReference>
<dbReference type="Proteomes" id="UP000777784">
    <property type="component" value="Unassembled WGS sequence"/>
</dbReference>
<dbReference type="InterPro" id="IPR036097">
    <property type="entry name" value="HisK_dim/P_sf"/>
</dbReference>
<dbReference type="Gene3D" id="3.30.450.20">
    <property type="entry name" value="PAS domain"/>
    <property type="match status" value="5"/>
</dbReference>
<dbReference type="InterPro" id="IPR036890">
    <property type="entry name" value="HATPase_C_sf"/>
</dbReference>
<dbReference type="CDD" id="cd00082">
    <property type="entry name" value="HisKA"/>
    <property type="match status" value="1"/>
</dbReference>
<evidence type="ECO:0000259" key="12">
    <source>
        <dbReference type="PROSITE" id="PS50109"/>
    </source>
</evidence>
<dbReference type="InterPro" id="IPR003661">
    <property type="entry name" value="HisK_dim/P_dom"/>
</dbReference>
<dbReference type="InterPro" id="IPR029016">
    <property type="entry name" value="GAF-like_dom_sf"/>
</dbReference>
<feature type="domain" description="PAS" evidence="13">
    <location>
        <begin position="712"/>
        <end position="787"/>
    </location>
</feature>
<dbReference type="EMBL" id="JAHJDP010000019">
    <property type="protein sequence ID" value="MBU2689892.1"/>
    <property type="molecule type" value="Genomic_DNA"/>
</dbReference>
<keyword evidence="7" id="KW-0067">ATP-binding</keyword>
<feature type="domain" description="PAS" evidence="13">
    <location>
        <begin position="608"/>
        <end position="657"/>
    </location>
</feature>
<dbReference type="SUPFAM" id="SSF55874">
    <property type="entry name" value="ATPase domain of HSP90 chaperone/DNA topoisomerase II/histidine kinase"/>
    <property type="match status" value="1"/>
</dbReference>
<evidence type="ECO:0000256" key="4">
    <source>
        <dbReference type="ARBA" id="ARBA00022679"/>
    </source>
</evidence>
<dbReference type="PRINTS" id="PR00344">
    <property type="entry name" value="BCTRLSENSOR"/>
</dbReference>
<dbReference type="InterPro" id="IPR013655">
    <property type="entry name" value="PAS_fold_3"/>
</dbReference>
<dbReference type="FunFam" id="1.10.287.130:FF:000002">
    <property type="entry name" value="Two-component osmosensing histidine kinase"/>
    <property type="match status" value="1"/>
</dbReference>
<evidence type="ECO:0000256" key="7">
    <source>
        <dbReference type="ARBA" id="ARBA00022840"/>
    </source>
</evidence>
<dbReference type="SUPFAM" id="SSF55785">
    <property type="entry name" value="PYP-like sensor domain (PAS domain)"/>
    <property type="match status" value="5"/>
</dbReference>
<sequence>MVDHSKHSAHPSEDQPRPGMPSSHQDSLPDENLERETSSTADFRFESFKNLYKATFEQTGTGMVLIEEDTTISLSNAKFQEMVGRSRSEIDGKMSWTEFVHPEKLPELIKMHRERRRPDSQTPGMYESIFQTREGDRRDVLVNVTVIPGTKKSAASVIDITEHKQTSALIRAQLELAQKISGENDLQRALESCLETIVHVSRMDFGAVYMRSDSPGWYTLAATRGLPYKAAETLSDAAPCPLLKEALQTGTGAYATSSEEATERRFLFNDGKIRCLGIIPIVHEGRIIACLAVSSRSEHRMHHYAQVGLESFAAQIGEVITRINNGRRLRESLQTAADIIHGIHTGIMIGRFEPPHCLTLLDCNPKAEEILGIRAESCRGQDVKKIWPRLFGEEKDPLPDWVLKTSEPGKINEIEYNDERVSGIFRFSVSRLAGKRIVVAIEDITEQRRSEMELRATEARYNYITEAVTDYLYTVRLQDGRPVETNHGPACVAVTGYSPEELSQRRFLWIEMVPEEDRERVLNHARRILQDGEIPPLEHRIIRKDGQVRWVRNTVIRHYDHEGRIKSYDGLVQEITEKKLAERALRQSEEKHRLVVQNVNDGICIAQDGMLKFANAVLEDLTGYTSEELTTKPFIELIHPEDRMLVGSRHQKRMRGEDVESVYPFRILTKDGRYHWIEINAVRIEWEGRLATLNFLRDIHEERLAQKEAFESRRTLSTLISNLPGMAYRCKFDEHWTMEFVSDGCYTLTGFQAKDLIGNKTIAFAELIHDEDKDEVRVKVEQAVANREHFQVIYRITDAWRKERWVLEKGSGVYSDEGELLALEGFISDISDRLQAEQEMLKAKEAAEAANIAKSEFLAVMSHEIRTPLNGILGMLDLLMECSLNDEQKNFAGVARTSAKALLTIVNDVLDFSKIEAKKLDLELIDFDIRECVNEIKQIQETHAAEKGLEFHILMADDLPSEISGDPLRLRQVLLNLTGNAIKFTESGTVAIKISRSTWTKLQDEEILFEVIDTGIGIPADRIDRLFRSFSQIDPSTSRHYGGTGLGLAISKRLIELMGGTIGINSKLDFGSTFWFTLPIRRSAPAILEEGEDRLAS</sequence>
<evidence type="ECO:0000256" key="6">
    <source>
        <dbReference type="ARBA" id="ARBA00022777"/>
    </source>
</evidence>
<dbReference type="SMART" id="SM00388">
    <property type="entry name" value="HisKA"/>
    <property type="match status" value="1"/>
</dbReference>
<comment type="caution">
    <text evidence="15">The sequence shown here is derived from an EMBL/GenBank/DDBJ whole genome shotgun (WGS) entry which is preliminary data.</text>
</comment>
<keyword evidence="8" id="KW-0902">Two-component regulatory system</keyword>
<protein>
    <recommendedName>
        <fullName evidence="10">Sensory/regulatory protein RpfC</fullName>
        <ecNumber evidence="2">2.7.13.3</ecNumber>
    </recommendedName>
</protein>
<dbReference type="SUPFAM" id="SSF55781">
    <property type="entry name" value="GAF domain-like"/>
    <property type="match status" value="1"/>
</dbReference>
<dbReference type="Pfam" id="PF00512">
    <property type="entry name" value="HisKA"/>
    <property type="match status" value="1"/>
</dbReference>
<organism evidence="15 16">
    <name type="scientific">Eiseniibacteriota bacterium</name>
    <dbReference type="NCBI Taxonomy" id="2212470"/>
    <lineage>
        <taxon>Bacteria</taxon>
        <taxon>Candidatus Eiseniibacteriota</taxon>
    </lineage>
</organism>
<evidence type="ECO:0000256" key="9">
    <source>
        <dbReference type="ARBA" id="ARBA00064003"/>
    </source>
</evidence>
<evidence type="ECO:0000256" key="5">
    <source>
        <dbReference type="ARBA" id="ARBA00022741"/>
    </source>
</evidence>
<evidence type="ECO:0000256" key="10">
    <source>
        <dbReference type="ARBA" id="ARBA00068150"/>
    </source>
</evidence>
<gene>
    <name evidence="15" type="ORF">KJ970_03120</name>
</gene>
<dbReference type="EC" id="2.7.13.3" evidence="2"/>
<dbReference type="InterPro" id="IPR035965">
    <property type="entry name" value="PAS-like_dom_sf"/>
</dbReference>
<feature type="domain" description="PAC" evidence="14">
    <location>
        <begin position="790"/>
        <end position="842"/>
    </location>
</feature>
<feature type="region of interest" description="Disordered" evidence="11">
    <location>
        <begin position="1"/>
        <end position="40"/>
    </location>
</feature>
<evidence type="ECO:0000256" key="3">
    <source>
        <dbReference type="ARBA" id="ARBA00022553"/>
    </source>
</evidence>
<dbReference type="InterPro" id="IPR004358">
    <property type="entry name" value="Sig_transdc_His_kin-like_C"/>
</dbReference>
<dbReference type="InterPro" id="IPR013767">
    <property type="entry name" value="PAS_fold"/>
</dbReference>
<feature type="domain" description="PAS" evidence="13">
    <location>
        <begin position="457"/>
        <end position="532"/>
    </location>
</feature>
<evidence type="ECO:0000256" key="2">
    <source>
        <dbReference type="ARBA" id="ARBA00012438"/>
    </source>
</evidence>
<dbReference type="InterPro" id="IPR005467">
    <property type="entry name" value="His_kinase_dom"/>
</dbReference>
<dbReference type="SMART" id="SM00387">
    <property type="entry name" value="HATPase_c"/>
    <property type="match status" value="1"/>
</dbReference>
<keyword evidence="6" id="KW-0418">Kinase</keyword>
<dbReference type="InterPro" id="IPR003594">
    <property type="entry name" value="HATPase_dom"/>
</dbReference>
<comment type="subunit">
    <text evidence="9">At low DSF concentrations, interacts with RpfF.</text>
</comment>
<reference evidence="15" key="1">
    <citation type="submission" date="2021-05" db="EMBL/GenBank/DDBJ databases">
        <title>Energy efficiency and biological interactions define the core microbiome of deep oligotrophic groundwater.</title>
        <authorList>
            <person name="Mehrshad M."/>
            <person name="Lopez-Fernandez M."/>
            <person name="Bell E."/>
            <person name="Bernier-Latmani R."/>
            <person name="Bertilsson S."/>
            <person name="Dopson M."/>
        </authorList>
    </citation>
    <scope>NUCLEOTIDE SEQUENCE</scope>
    <source>
        <strain evidence="15">Modern_marine.mb.64</strain>
    </source>
</reference>
<dbReference type="PROSITE" id="PS50112">
    <property type="entry name" value="PAS"/>
    <property type="match status" value="4"/>
</dbReference>
<dbReference type="PANTHER" id="PTHR43047:SF64">
    <property type="entry name" value="HISTIDINE KINASE CONTAINING CHEY-HOMOLOGOUS RECEIVER DOMAIN AND PAS DOMAIN-RELATED"/>
    <property type="match status" value="1"/>
</dbReference>
<dbReference type="Gene3D" id="3.30.565.10">
    <property type="entry name" value="Histidine kinase-like ATPase, C-terminal domain"/>
    <property type="match status" value="1"/>
</dbReference>
<evidence type="ECO:0000259" key="13">
    <source>
        <dbReference type="PROSITE" id="PS50112"/>
    </source>
</evidence>
<keyword evidence="4" id="KW-0808">Transferase</keyword>
<feature type="compositionally biased region" description="Basic and acidic residues" evidence="11">
    <location>
        <begin position="1"/>
        <end position="16"/>
    </location>
</feature>
<evidence type="ECO:0000256" key="11">
    <source>
        <dbReference type="SAM" id="MobiDB-lite"/>
    </source>
</evidence>
<feature type="domain" description="PAC" evidence="14">
    <location>
        <begin position="535"/>
        <end position="587"/>
    </location>
</feature>
<dbReference type="PROSITE" id="PS50113">
    <property type="entry name" value="PAC"/>
    <property type="match status" value="2"/>
</dbReference>
<dbReference type="AlphaFoldDB" id="A0A948RVU1"/>
<dbReference type="NCBIfam" id="TIGR00229">
    <property type="entry name" value="sensory_box"/>
    <property type="match status" value="4"/>
</dbReference>
<evidence type="ECO:0000256" key="1">
    <source>
        <dbReference type="ARBA" id="ARBA00000085"/>
    </source>
</evidence>
<dbReference type="Pfam" id="PF13185">
    <property type="entry name" value="GAF_2"/>
    <property type="match status" value="1"/>
</dbReference>
<evidence type="ECO:0000313" key="15">
    <source>
        <dbReference type="EMBL" id="MBU2689892.1"/>
    </source>
</evidence>
<dbReference type="GO" id="GO:0006355">
    <property type="term" value="P:regulation of DNA-templated transcription"/>
    <property type="evidence" value="ECO:0007669"/>
    <property type="project" value="InterPro"/>
</dbReference>
<dbReference type="InterPro" id="IPR000700">
    <property type="entry name" value="PAS-assoc_C"/>
</dbReference>
<evidence type="ECO:0000256" key="8">
    <source>
        <dbReference type="ARBA" id="ARBA00023012"/>
    </source>
</evidence>
<dbReference type="SMART" id="SM00086">
    <property type="entry name" value="PAC"/>
    <property type="match status" value="4"/>
</dbReference>
<keyword evidence="3" id="KW-0597">Phosphoprotein</keyword>
<dbReference type="CDD" id="cd16922">
    <property type="entry name" value="HATPase_EvgS-ArcB-TorS-like"/>
    <property type="match status" value="1"/>
</dbReference>
<dbReference type="Pfam" id="PF13188">
    <property type="entry name" value="PAS_8"/>
    <property type="match status" value="1"/>
</dbReference>
<dbReference type="FunFam" id="3.30.565.10:FF:000010">
    <property type="entry name" value="Sensor histidine kinase RcsC"/>
    <property type="match status" value="1"/>
</dbReference>
<dbReference type="Gene3D" id="3.30.450.40">
    <property type="match status" value="1"/>
</dbReference>
<proteinExistence type="predicted"/>
<feature type="domain" description="PAS" evidence="13">
    <location>
        <begin position="48"/>
        <end position="119"/>
    </location>
</feature>
<dbReference type="GO" id="GO:0000155">
    <property type="term" value="F:phosphorelay sensor kinase activity"/>
    <property type="evidence" value="ECO:0007669"/>
    <property type="project" value="InterPro"/>
</dbReference>
<dbReference type="InterPro" id="IPR000014">
    <property type="entry name" value="PAS"/>
</dbReference>
<dbReference type="Pfam" id="PF00989">
    <property type="entry name" value="PAS"/>
    <property type="match status" value="1"/>
</dbReference>
<dbReference type="Pfam" id="PF08447">
    <property type="entry name" value="PAS_3"/>
    <property type="match status" value="3"/>
</dbReference>
<evidence type="ECO:0000313" key="16">
    <source>
        <dbReference type="Proteomes" id="UP000777784"/>
    </source>
</evidence>
<dbReference type="SMART" id="SM00091">
    <property type="entry name" value="PAS"/>
    <property type="match status" value="5"/>
</dbReference>
<comment type="catalytic activity">
    <reaction evidence="1">
        <text>ATP + protein L-histidine = ADP + protein N-phospho-L-histidine.</text>
        <dbReference type="EC" id="2.7.13.3"/>
    </reaction>
</comment>
<feature type="domain" description="Histidine kinase" evidence="12">
    <location>
        <begin position="860"/>
        <end position="1082"/>
    </location>
</feature>
<dbReference type="Gene3D" id="1.10.287.130">
    <property type="match status" value="1"/>
</dbReference>
<accession>A0A948RVU1</accession>
<dbReference type="SUPFAM" id="SSF47384">
    <property type="entry name" value="Homodimeric domain of signal transducing histidine kinase"/>
    <property type="match status" value="1"/>
</dbReference>
<keyword evidence="5" id="KW-0547">Nucleotide-binding</keyword>
<dbReference type="CDD" id="cd00130">
    <property type="entry name" value="PAS"/>
    <property type="match status" value="3"/>
</dbReference>
<dbReference type="InterPro" id="IPR001610">
    <property type="entry name" value="PAC"/>
</dbReference>
<dbReference type="InterPro" id="IPR003018">
    <property type="entry name" value="GAF"/>
</dbReference>
<dbReference type="Pfam" id="PF02518">
    <property type="entry name" value="HATPase_c"/>
    <property type="match status" value="1"/>
</dbReference>
<dbReference type="PANTHER" id="PTHR43047">
    <property type="entry name" value="TWO-COMPONENT HISTIDINE PROTEIN KINASE"/>
    <property type="match status" value="1"/>
</dbReference>
<dbReference type="PROSITE" id="PS50109">
    <property type="entry name" value="HIS_KIN"/>
    <property type="match status" value="1"/>
</dbReference>
<evidence type="ECO:0000259" key="14">
    <source>
        <dbReference type="PROSITE" id="PS50113"/>
    </source>
</evidence>